<accession>A0A938YSV2</accession>
<dbReference type="AlphaFoldDB" id="A0A938YSV2"/>
<comment type="caution">
    <text evidence="1">The sequence shown here is derived from an EMBL/GenBank/DDBJ whole genome shotgun (WGS) entry which is preliminary data.</text>
</comment>
<proteinExistence type="predicted"/>
<gene>
    <name evidence="1" type="ORF">JW744_00145</name>
</gene>
<sequence>MDRKFLLAGAVLAAAIALTVLLNPGITGFAFFLVFNDAPRVGTQYLFEGFEGMDLANSTEWVVESVHGGGIAIAGDAAHEGSAGMRFEGNGNGFSRVYTEVVGDEVDAFVFVRTSEMTDRLDAAFQLRSQNVVVAEVNIHGREIECLRRDNARGPKLRPFEHLPENNTWYGFRIKYSKPANLVSYYLYNADHQLIESIADRQAYNQLSIDAVTFEMNESTSTTDWDSLDVFVA</sequence>
<reference evidence="1" key="1">
    <citation type="submission" date="2021-01" db="EMBL/GenBank/DDBJ databases">
        <title>Active Sulfur Cycling in an Early Earth Analoge.</title>
        <authorList>
            <person name="Hahn C.R."/>
            <person name="Youssef N.H."/>
            <person name="Elshahed M."/>
        </authorList>
    </citation>
    <scope>NUCLEOTIDE SEQUENCE</scope>
    <source>
        <strain evidence="1">Zod_Metabat.1151</strain>
    </source>
</reference>
<name>A0A938YSV2_9ARCH</name>
<organism evidence="1 2">
    <name type="scientific">Candidatus Iainarchaeum sp</name>
    <dbReference type="NCBI Taxonomy" id="3101447"/>
    <lineage>
        <taxon>Archaea</taxon>
        <taxon>Candidatus Iainarchaeota</taxon>
        <taxon>Candidatus Iainarchaeia</taxon>
        <taxon>Candidatus Iainarchaeales</taxon>
        <taxon>Candidatus Iainarchaeaceae</taxon>
        <taxon>Candidatus Iainarchaeum</taxon>
    </lineage>
</organism>
<protein>
    <submittedName>
        <fullName evidence="1">Uncharacterized protein</fullName>
    </submittedName>
</protein>
<dbReference type="Proteomes" id="UP000809243">
    <property type="component" value="Unassembled WGS sequence"/>
</dbReference>
<dbReference type="EMBL" id="JAFGDB010000003">
    <property type="protein sequence ID" value="MBN2066861.1"/>
    <property type="molecule type" value="Genomic_DNA"/>
</dbReference>
<evidence type="ECO:0000313" key="2">
    <source>
        <dbReference type="Proteomes" id="UP000809243"/>
    </source>
</evidence>
<evidence type="ECO:0000313" key="1">
    <source>
        <dbReference type="EMBL" id="MBN2066861.1"/>
    </source>
</evidence>